<proteinExistence type="predicted"/>
<evidence type="ECO:0000313" key="4">
    <source>
        <dbReference type="EMBL" id="KAK2995287.1"/>
    </source>
</evidence>
<feature type="region of interest" description="Disordered" evidence="2">
    <location>
        <begin position="288"/>
        <end position="313"/>
    </location>
</feature>
<sequence length="595" mass="67979">MVGNAQKFNRQQLDEHVSLMEAQFSDHFGAIDDQLAKLKETISDLPELKSSIDQLRDEMPSMKQSLSQLQHMMQQLIATKGGDGGESSGSKQRQGKGEEVSHMEFHQVTNGNLFTKLPKIEFPRFSGEDSYGWVRKAERYFEFNPMDANLNLNFASVHFEGQAEYWFSTYIKPRGRVYWQDFVRDLHARFAKLFKESVLGEFHKLRQVGTVEQYYNKFETLRSILVNEGGRFDELYFTQSFVSGLRDEIRLEIEKFDLYDLSRAIFLARKQEASLYNSWHTPRAAHNPSYTTSLPNHVPARPHTNPSPVRPKPLLVPPISTYNPSSQPYNQKALLPTPAQPPIQKLPRTYFDERRRKGLCYWCDEMFSPNHHCKHKQVSMLIVDEDEEDSLPIYDEEVQAPQPEHKNDENKERMEITIETLLGIPLPPLPKSSKGFQWFHVCCPFRSISLPKNHFIRRMLGQYFYEGNPKNTLYLDGSFSSSSYSGVPCLGINRRLMAGRVKGNAPGTPISSSQSKVTLKVKYSDIKGVFALFQPSNCAGFPSFPRSSFAALRAMVNSGCKLSKVETEATDGRSGGCLLWRWLLAVDVVAGRKDD</sequence>
<feature type="region of interest" description="Disordered" evidence="2">
    <location>
        <begin position="79"/>
        <end position="101"/>
    </location>
</feature>
<evidence type="ECO:0000313" key="5">
    <source>
        <dbReference type="Proteomes" id="UP001187471"/>
    </source>
</evidence>
<dbReference type="InterPro" id="IPR005162">
    <property type="entry name" value="Retrotrans_gag_dom"/>
</dbReference>
<dbReference type="Pfam" id="PF03732">
    <property type="entry name" value="Retrotrans_gag"/>
    <property type="match status" value="1"/>
</dbReference>
<reference evidence="4" key="1">
    <citation type="submission" date="2022-12" db="EMBL/GenBank/DDBJ databases">
        <title>Draft genome assemblies for two species of Escallonia (Escalloniales).</title>
        <authorList>
            <person name="Chanderbali A."/>
            <person name="Dervinis C."/>
            <person name="Anghel I."/>
            <person name="Soltis D."/>
            <person name="Soltis P."/>
            <person name="Zapata F."/>
        </authorList>
    </citation>
    <scope>NUCLEOTIDE SEQUENCE</scope>
    <source>
        <strain evidence="4">UCBG92.1500</strain>
        <tissue evidence="4">Leaf</tissue>
    </source>
</reference>
<evidence type="ECO:0000256" key="1">
    <source>
        <dbReference type="SAM" id="Coils"/>
    </source>
</evidence>
<comment type="caution">
    <text evidence="4">The sequence shown here is derived from an EMBL/GenBank/DDBJ whole genome shotgun (WGS) entry which is preliminary data.</text>
</comment>
<evidence type="ECO:0000259" key="3">
    <source>
        <dbReference type="Pfam" id="PF03732"/>
    </source>
</evidence>
<accession>A0AA88RTE8</accession>
<keyword evidence="5" id="KW-1185">Reference proteome</keyword>
<feature type="coiled-coil region" evidence="1">
    <location>
        <begin position="38"/>
        <end position="72"/>
    </location>
</feature>
<feature type="domain" description="Retrotransposon gag" evidence="3">
    <location>
        <begin position="154"/>
        <end position="247"/>
    </location>
</feature>
<name>A0AA88RTE8_9ASTE</name>
<dbReference type="EMBL" id="JAVXUO010000114">
    <property type="protein sequence ID" value="KAK2995287.1"/>
    <property type="molecule type" value="Genomic_DNA"/>
</dbReference>
<keyword evidence="1" id="KW-0175">Coiled coil</keyword>
<evidence type="ECO:0000256" key="2">
    <source>
        <dbReference type="SAM" id="MobiDB-lite"/>
    </source>
</evidence>
<dbReference type="Proteomes" id="UP001187471">
    <property type="component" value="Unassembled WGS sequence"/>
</dbReference>
<protein>
    <recommendedName>
        <fullName evidence="3">Retrotransposon gag domain-containing protein</fullName>
    </recommendedName>
</protein>
<gene>
    <name evidence="4" type="ORF">RJ640_013496</name>
</gene>
<organism evidence="4 5">
    <name type="scientific">Escallonia rubra</name>
    <dbReference type="NCBI Taxonomy" id="112253"/>
    <lineage>
        <taxon>Eukaryota</taxon>
        <taxon>Viridiplantae</taxon>
        <taxon>Streptophyta</taxon>
        <taxon>Embryophyta</taxon>
        <taxon>Tracheophyta</taxon>
        <taxon>Spermatophyta</taxon>
        <taxon>Magnoliopsida</taxon>
        <taxon>eudicotyledons</taxon>
        <taxon>Gunneridae</taxon>
        <taxon>Pentapetalae</taxon>
        <taxon>asterids</taxon>
        <taxon>campanulids</taxon>
        <taxon>Escalloniales</taxon>
        <taxon>Escalloniaceae</taxon>
        <taxon>Escallonia</taxon>
    </lineage>
</organism>
<dbReference type="AlphaFoldDB" id="A0AA88RTE8"/>